<keyword evidence="1" id="KW-0808">Transferase</keyword>
<dbReference type="OrthoDB" id="2370471at2"/>
<dbReference type="InterPro" id="IPR029063">
    <property type="entry name" value="SAM-dependent_MTases_sf"/>
</dbReference>
<dbReference type="SUPFAM" id="SSF53335">
    <property type="entry name" value="S-adenosyl-L-methionine-dependent methyltransferases"/>
    <property type="match status" value="1"/>
</dbReference>
<protein>
    <submittedName>
        <fullName evidence="1">Methyltransferase type 12</fullName>
    </submittedName>
</protein>
<sequence>MAVIHYTTCPVCDSTNISPVTKAKDHTVSGETFIIWECADCRLRFTQDVPDSDSIGPYYKSENYISHSDTSKGMVNRLYHLVRNHTLRQKRKLLVRSTKKRTGAILDIGAGTGAFLNEMKQAGWRVTGLEPDAGARAVAAERYSLNLLEPSTLFQLETGSFDAITMWHVLEHVHTLQDYIKRVKELLKPGGWFIIALPNYTSLDAMHYGEAWAAYDVPRHLYHFSPESVKQLLQRNGLTYREGRPMWFDSFYISMLSEQYLHGKPGHVSAFIKGLTSNKNALSNKESASSLIYLAQK</sequence>
<proteinExistence type="predicted"/>
<gene>
    <name evidence="1" type="ORF">OI18_11445</name>
</gene>
<reference evidence="1 2" key="1">
    <citation type="submission" date="2014-11" db="EMBL/GenBank/DDBJ databases">
        <title>Genome sequence of Flavihumibacter solisilvae 3-3.</title>
        <authorList>
            <person name="Zhou G."/>
            <person name="Li M."/>
            <person name="Wang G."/>
        </authorList>
    </citation>
    <scope>NUCLEOTIDE SEQUENCE [LARGE SCALE GENOMIC DNA]</scope>
    <source>
        <strain evidence="1 2">3-3</strain>
    </source>
</reference>
<keyword evidence="1" id="KW-0489">Methyltransferase</keyword>
<dbReference type="Gene3D" id="3.40.50.150">
    <property type="entry name" value="Vaccinia Virus protein VP39"/>
    <property type="match status" value="1"/>
</dbReference>
<dbReference type="RefSeq" id="WP_039139985.1">
    <property type="nucleotide sequence ID" value="NZ_JSVC01000012.1"/>
</dbReference>
<dbReference type="Pfam" id="PF13489">
    <property type="entry name" value="Methyltransf_23"/>
    <property type="match status" value="1"/>
</dbReference>
<dbReference type="STRING" id="1349421.OI18_11445"/>
<organism evidence="1 2">
    <name type="scientific">Flavihumibacter solisilvae</name>
    <dbReference type="NCBI Taxonomy" id="1349421"/>
    <lineage>
        <taxon>Bacteria</taxon>
        <taxon>Pseudomonadati</taxon>
        <taxon>Bacteroidota</taxon>
        <taxon>Chitinophagia</taxon>
        <taxon>Chitinophagales</taxon>
        <taxon>Chitinophagaceae</taxon>
        <taxon>Flavihumibacter</taxon>
    </lineage>
</organism>
<dbReference type="AlphaFoldDB" id="A0A0C1L3E5"/>
<dbReference type="EMBL" id="JSVC01000012">
    <property type="protein sequence ID" value="KIC94482.1"/>
    <property type="molecule type" value="Genomic_DNA"/>
</dbReference>
<comment type="caution">
    <text evidence="1">The sequence shown here is derived from an EMBL/GenBank/DDBJ whole genome shotgun (WGS) entry which is preliminary data.</text>
</comment>
<dbReference type="CDD" id="cd02440">
    <property type="entry name" value="AdoMet_MTases"/>
    <property type="match status" value="1"/>
</dbReference>
<evidence type="ECO:0000313" key="2">
    <source>
        <dbReference type="Proteomes" id="UP000031408"/>
    </source>
</evidence>
<dbReference type="PANTHER" id="PTHR43861">
    <property type="entry name" value="TRANS-ACONITATE 2-METHYLTRANSFERASE-RELATED"/>
    <property type="match status" value="1"/>
</dbReference>
<keyword evidence="2" id="KW-1185">Reference proteome</keyword>
<dbReference type="GO" id="GO:0008168">
    <property type="term" value="F:methyltransferase activity"/>
    <property type="evidence" value="ECO:0007669"/>
    <property type="project" value="UniProtKB-KW"/>
</dbReference>
<name>A0A0C1L3E5_9BACT</name>
<accession>A0A0C1L3E5</accession>
<dbReference type="GO" id="GO:0032259">
    <property type="term" value="P:methylation"/>
    <property type="evidence" value="ECO:0007669"/>
    <property type="project" value="UniProtKB-KW"/>
</dbReference>
<dbReference type="PANTHER" id="PTHR43861:SF6">
    <property type="entry name" value="METHYLTRANSFERASE TYPE 11"/>
    <property type="match status" value="1"/>
</dbReference>
<dbReference type="Proteomes" id="UP000031408">
    <property type="component" value="Unassembled WGS sequence"/>
</dbReference>
<evidence type="ECO:0000313" key="1">
    <source>
        <dbReference type="EMBL" id="KIC94482.1"/>
    </source>
</evidence>